<reference evidence="3" key="1">
    <citation type="submission" date="2023-02" db="EMBL/GenBank/DDBJ databases">
        <authorList>
            <person name="Palmer J.M."/>
        </authorList>
    </citation>
    <scope>NUCLEOTIDE SEQUENCE</scope>
    <source>
        <strain evidence="3">FW57</strain>
    </source>
</reference>
<organism evidence="3 4">
    <name type="scientific">Staphylotrichum longicolle</name>
    <dbReference type="NCBI Taxonomy" id="669026"/>
    <lineage>
        <taxon>Eukaryota</taxon>
        <taxon>Fungi</taxon>
        <taxon>Dikarya</taxon>
        <taxon>Ascomycota</taxon>
        <taxon>Pezizomycotina</taxon>
        <taxon>Sordariomycetes</taxon>
        <taxon>Sordariomycetidae</taxon>
        <taxon>Sordariales</taxon>
        <taxon>Chaetomiaceae</taxon>
        <taxon>Staphylotrichum</taxon>
    </lineage>
</organism>
<evidence type="ECO:0000313" key="3">
    <source>
        <dbReference type="EMBL" id="KAG7291323.1"/>
    </source>
</evidence>
<name>A0AAD4F5V2_9PEZI</name>
<evidence type="ECO:0000256" key="1">
    <source>
        <dbReference type="SAM" id="MobiDB-lite"/>
    </source>
</evidence>
<keyword evidence="2" id="KW-0472">Membrane</keyword>
<protein>
    <submittedName>
        <fullName evidence="3">Uncharacterized protein</fullName>
    </submittedName>
</protein>
<feature type="transmembrane region" description="Helical" evidence="2">
    <location>
        <begin position="64"/>
        <end position="83"/>
    </location>
</feature>
<feature type="transmembrane region" description="Helical" evidence="2">
    <location>
        <begin position="21"/>
        <end position="44"/>
    </location>
</feature>
<accession>A0AAD4F5V2</accession>
<feature type="region of interest" description="Disordered" evidence="1">
    <location>
        <begin position="89"/>
        <end position="109"/>
    </location>
</feature>
<sequence>MAVTNAITDLVKSVYELLASILGAAYTIIHSFINGVLGLFAGFFAFVGDIGKGVFDLVGGVGKFIAGNAVILAVIGAAGYAYIRFVQQPQQQQGRRPVTAGTGGVKKTN</sequence>
<proteinExistence type="predicted"/>
<keyword evidence="2" id="KW-0812">Transmembrane</keyword>
<evidence type="ECO:0000256" key="2">
    <source>
        <dbReference type="SAM" id="Phobius"/>
    </source>
</evidence>
<dbReference type="AlphaFoldDB" id="A0AAD4F5V2"/>
<dbReference type="EMBL" id="JAHCVI010000001">
    <property type="protein sequence ID" value="KAG7291323.1"/>
    <property type="molecule type" value="Genomic_DNA"/>
</dbReference>
<dbReference type="Proteomes" id="UP001197093">
    <property type="component" value="Unassembled WGS sequence"/>
</dbReference>
<comment type="caution">
    <text evidence="3">The sequence shown here is derived from an EMBL/GenBank/DDBJ whole genome shotgun (WGS) entry which is preliminary data.</text>
</comment>
<evidence type="ECO:0000313" key="4">
    <source>
        <dbReference type="Proteomes" id="UP001197093"/>
    </source>
</evidence>
<keyword evidence="2" id="KW-1133">Transmembrane helix</keyword>
<gene>
    <name evidence="3" type="ORF">NEMBOFW57_001336</name>
</gene>
<keyword evidence="4" id="KW-1185">Reference proteome</keyword>